<dbReference type="Proteomes" id="UP000322927">
    <property type="component" value="Chromosome"/>
</dbReference>
<name>A0A5P2C7G9_STRVZ</name>
<sequence length="127" mass="13300">MRLRHLTLALILAAGSAVLPIASPAQSAAAGFGRCPGGSYCLFEDPDGNGRMVAFQGGSPDLRRQNMDNTASSYANNSGRLWCVFDDYRYSEAHISHGALNGQSGNFGEINDLASSTRGGNLQTGCG</sequence>
<dbReference type="Gene3D" id="2.60.20.10">
    <property type="entry name" value="Crystallins"/>
    <property type="match status" value="1"/>
</dbReference>
<organism evidence="2 3">
    <name type="scientific">Streptomyces venezuelae</name>
    <dbReference type="NCBI Taxonomy" id="54571"/>
    <lineage>
        <taxon>Bacteria</taxon>
        <taxon>Bacillati</taxon>
        <taxon>Actinomycetota</taxon>
        <taxon>Actinomycetes</taxon>
        <taxon>Kitasatosporales</taxon>
        <taxon>Streptomycetaceae</taxon>
        <taxon>Streptomyces</taxon>
    </lineage>
</organism>
<dbReference type="SUPFAM" id="SSF49695">
    <property type="entry name" value="gamma-Crystallin-like"/>
    <property type="match status" value="1"/>
</dbReference>
<proteinExistence type="predicted"/>
<dbReference type="RefSeq" id="WP_150220070.1">
    <property type="nucleotide sequence ID" value="NZ_CP029192.1"/>
</dbReference>
<reference evidence="2 3" key="1">
    <citation type="submission" date="2018-05" db="EMBL/GenBank/DDBJ databases">
        <title>Streptomyces venezuelae.</title>
        <authorList>
            <person name="Kim W."/>
            <person name="Lee N."/>
            <person name="Cho B.-K."/>
        </authorList>
    </citation>
    <scope>NUCLEOTIDE SEQUENCE [LARGE SCALE GENOMIC DNA]</scope>
    <source>
        <strain evidence="2 3">ATCC 14584</strain>
    </source>
</reference>
<protein>
    <recommendedName>
        <fullName evidence="4">Peptidase inhibitor</fullName>
    </recommendedName>
</protein>
<evidence type="ECO:0000313" key="3">
    <source>
        <dbReference type="Proteomes" id="UP000322927"/>
    </source>
</evidence>
<dbReference type="OrthoDB" id="3544222at2"/>
<dbReference type="AlphaFoldDB" id="A0A5P2C7G9"/>
<feature type="chain" id="PRO_5024955621" description="Peptidase inhibitor" evidence="1">
    <location>
        <begin position="28"/>
        <end position="127"/>
    </location>
</feature>
<keyword evidence="1" id="KW-0732">Signal</keyword>
<accession>A0A5P2C7G9</accession>
<gene>
    <name evidence="2" type="ORF">DEJ48_34605</name>
</gene>
<dbReference type="InterPro" id="IPR011024">
    <property type="entry name" value="G_crystallin-like"/>
</dbReference>
<evidence type="ECO:0000256" key="1">
    <source>
        <dbReference type="SAM" id="SignalP"/>
    </source>
</evidence>
<evidence type="ECO:0000313" key="2">
    <source>
        <dbReference type="EMBL" id="QES37868.1"/>
    </source>
</evidence>
<evidence type="ECO:0008006" key="4">
    <source>
        <dbReference type="Google" id="ProtNLM"/>
    </source>
</evidence>
<dbReference type="EMBL" id="CP029192">
    <property type="protein sequence ID" value="QES37868.1"/>
    <property type="molecule type" value="Genomic_DNA"/>
</dbReference>
<dbReference type="Pfam" id="PF03995">
    <property type="entry name" value="Inhibitor_I36"/>
    <property type="match status" value="1"/>
</dbReference>
<feature type="signal peptide" evidence="1">
    <location>
        <begin position="1"/>
        <end position="27"/>
    </location>
</feature>